<dbReference type="InterPro" id="IPR000182">
    <property type="entry name" value="GNAT_dom"/>
</dbReference>
<accession>A0A0B4S285</accession>
<organism evidence="2 3">
    <name type="scientific">Parvimonas micra</name>
    <dbReference type="NCBI Taxonomy" id="33033"/>
    <lineage>
        <taxon>Bacteria</taxon>
        <taxon>Bacillati</taxon>
        <taxon>Bacillota</taxon>
        <taxon>Tissierellia</taxon>
        <taxon>Tissierellales</taxon>
        <taxon>Peptoniphilaceae</taxon>
        <taxon>Parvimonas</taxon>
    </lineage>
</organism>
<protein>
    <recommendedName>
        <fullName evidence="1">N-acetyltransferase domain-containing protein</fullName>
    </recommendedName>
</protein>
<dbReference type="InterPro" id="IPR016181">
    <property type="entry name" value="Acyl_CoA_acyltransferase"/>
</dbReference>
<dbReference type="EMBL" id="CP009761">
    <property type="protein sequence ID" value="AIZ36686.1"/>
    <property type="molecule type" value="Genomic_DNA"/>
</dbReference>
<dbReference type="SUPFAM" id="SSF55729">
    <property type="entry name" value="Acyl-CoA N-acyltransferases (Nat)"/>
    <property type="match status" value="1"/>
</dbReference>
<reference evidence="2 3" key="1">
    <citation type="submission" date="2014-10" db="EMBL/GenBank/DDBJ databases">
        <title>Complete genome sequence of Parvimonas micra KCOM 1535 (= ChDC B708).</title>
        <authorList>
            <person name="Kook J.-K."/>
            <person name="Park S.-N."/>
            <person name="Lim Y.K."/>
            <person name="Roh H."/>
        </authorList>
    </citation>
    <scope>NUCLEOTIDE SEQUENCE [LARGE SCALE GENOMIC DNA]</scope>
    <source>
        <strain evidence="3">KCOM 1535 / ChDC B708</strain>
    </source>
</reference>
<proteinExistence type="predicted"/>
<dbReference type="STRING" id="33033.NW74_04710"/>
<dbReference type="AlphaFoldDB" id="A0A0B4S285"/>
<dbReference type="Proteomes" id="UP000031386">
    <property type="component" value="Chromosome"/>
</dbReference>
<sequence>MWICIFDKYNKKIVATGIAEFDKEIKEGYLEWIQVSKDYKKKGFGTVIVNELLFRLKEKADFVTVSGKLKNESKPENLYLKCGFENKTIWHVLTKKEIF</sequence>
<dbReference type="PROSITE" id="PS51186">
    <property type="entry name" value="GNAT"/>
    <property type="match status" value="1"/>
</dbReference>
<dbReference type="KEGG" id="pmic:NW74_04710"/>
<dbReference type="Pfam" id="PF13508">
    <property type="entry name" value="Acetyltransf_7"/>
    <property type="match status" value="1"/>
</dbReference>
<evidence type="ECO:0000259" key="1">
    <source>
        <dbReference type="PROSITE" id="PS51186"/>
    </source>
</evidence>
<name>A0A0B4S285_9FIRM</name>
<dbReference type="CDD" id="cd04301">
    <property type="entry name" value="NAT_SF"/>
    <property type="match status" value="1"/>
</dbReference>
<evidence type="ECO:0000313" key="3">
    <source>
        <dbReference type="Proteomes" id="UP000031386"/>
    </source>
</evidence>
<feature type="domain" description="N-acetyltransferase" evidence="1">
    <location>
        <begin position="1"/>
        <end position="99"/>
    </location>
</feature>
<keyword evidence="3" id="KW-1185">Reference proteome</keyword>
<evidence type="ECO:0000313" key="2">
    <source>
        <dbReference type="EMBL" id="AIZ36686.1"/>
    </source>
</evidence>
<dbReference type="RefSeq" id="WP_041954124.1">
    <property type="nucleotide sequence ID" value="NZ_CP009761.1"/>
</dbReference>
<gene>
    <name evidence="2" type="ORF">NW74_04710</name>
</gene>
<dbReference type="Gene3D" id="3.40.630.30">
    <property type="match status" value="1"/>
</dbReference>
<dbReference type="GO" id="GO:0016747">
    <property type="term" value="F:acyltransferase activity, transferring groups other than amino-acyl groups"/>
    <property type="evidence" value="ECO:0007669"/>
    <property type="project" value="InterPro"/>
</dbReference>